<evidence type="ECO:0000313" key="16">
    <source>
        <dbReference type="EMBL" id="SLN19570.1"/>
    </source>
</evidence>
<keyword evidence="12" id="KW-0511">Multifunctional enzyme</keyword>
<dbReference type="Pfam" id="PF00725">
    <property type="entry name" value="3HCDH"/>
    <property type="match status" value="1"/>
</dbReference>
<comment type="pathway">
    <text evidence="2">Lipid metabolism; fatty acid beta-oxidation.</text>
</comment>
<dbReference type="PANTHER" id="PTHR23309">
    <property type="entry name" value="3-HYDROXYACYL-COA DEHYROGENASE"/>
    <property type="match status" value="1"/>
</dbReference>
<evidence type="ECO:0000256" key="1">
    <source>
        <dbReference type="ARBA" id="ARBA00004275"/>
    </source>
</evidence>
<dbReference type="GO" id="GO:0016853">
    <property type="term" value="F:isomerase activity"/>
    <property type="evidence" value="ECO:0007669"/>
    <property type="project" value="UniProtKB-KW"/>
</dbReference>
<comment type="subunit">
    <text evidence="3">Monomer.</text>
</comment>
<dbReference type="SUPFAM" id="SSF52096">
    <property type="entry name" value="ClpP/crotonase"/>
    <property type="match status" value="1"/>
</dbReference>
<feature type="domain" description="3-hydroxyacyl-CoA dehydrogenase NAD binding" evidence="15">
    <location>
        <begin position="292"/>
        <end position="468"/>
    </location>
</feature>
<dbReference type="GO" id="GO:0070403">
    <property type="term" value="F:NAD+ binding"/>
    <property type="evidence" value="ECO:0007669"/>
    <property type="project" value="InterPro"/>
</dbReference>
<evidence type="ECO:0000256" key="5">
    <source>
        <dbReference type="ARBA" id="ARBA00022963"/>
    </source>
</evidence>
<evidence type="ECO:0000256" key="9">
    <source>
        <dbReference type="ARBA" id="ARBA00023140"/>
    </source>
</evidence>
<evidence type="ECO:0000259" key="14">
    <source>
        <dbReference type="Pfam" id="PF00725"/>
    </source>
</evidence>
<keyword evidence="9" id="KW-0576">Peroxisome</keyword>
<reference evidence="16 17" key="1">
    <citation type="submission" date="2017-03" db="EMBL/GenBank/DDBJ databases">
        <authorList>
            <person name="Afonso C.L."/>
            <person name="Miller P.J."/>
            <person name="Scott M.A."/>
            <person name="Spackman E."/>
            <person name="Goraichik I."/>
            <person name="Dimitrov K.M."/>
            <person name="Suarez D.L."/>
            <person name="Swayne D.E."/>
        </authorList>
    </citation>
    <scope>NUCLEOTIDE SEQUENCE [LARGE SCALE GENOMIC DNA]</scope>
    <source>
        <strain evidence="16 17">CECT 7639</strain>
    </source>
</reference>
<dbReference type="SUPFAM" id="SSF51735">
    <property type="entry name" value="NAD(P)-binding Rossmann-fold domains"/>
    <property type="match status" value="1"/>
</dbReference>
<evidence type="ECO:0000256" key="10">
    <source>
        <dbReference type="ARBA" id="ARBA00023235"/>
    </source>
</evidence>
<dbReference type="GO" id="GO:0003857">
    <property type="term" value="F:(3S)-3-hydroxyacyl-CoA dehydrogenase (NAD+) activity"/>
    <property type="evidence" value="ECO:0007669"/>
    <property type="project" value="UniProtKB-EC"/>
</dbReference>
<comment type="subcellular location">
    <subcellularLocation>
        <location evidence="1">Peroxisome</location>
    </subcellularLocation>
</comment>
<evidence type="ECO:0000256" key="7">
    <source>
        <dbReference type="ARBA" id="ARBA00023027"/>
    </source>
</evidence>
<evidence type="ECO:0000256" key="3">
    <source>
        <dbReference type="ARBA" id="ARBA00011245"/>
    </source>
</evidence>
<dbReference type="EMBL" id="FWFO01000001">
    <property type="protein sequence ID" value="SLN19570.1"/>
    <property type="molecule type" value="Genomic_DNA"/>
</dbReference>
<dbReference type="InterPro" id="IPR006108">
    <property type="entry name" value="3HC_DH_C"/>
</dbReference>
<evidence type="ECO:0000313" key="17">
    <source>
        <dbReference type="Proteomes" id="UP000193077"/>
    </source>
</evidence>
<dbReference type="Gene3D" id="3.40.50.720">
    <property type="entry name" value="NAD(P)-binding Rossmann-like Domain"/>
    <property type="match status" value="1"/>
</dbReference>
<dbReference type="InterPro" id="IPR036291">
    <property type="entry name" value="NAD(P)-bd_dom_sf"/>
</dbReference>
<evidence type="ECO:0000259" key="15">
    <source>
        <dbReference type="Pfam" id="PF02737"/>
    </source>
</evidence>
<dbReference type="InterPro" id="IPR008927">
    <property type="entry name" value="6-PGluconate_DH-like_C_sf"/>
</dbReference>
<protein>
    <submittedName>
        <fullName evidence="16">Fatty acid oxidation complex subunit alpha</fullName>
    </submittedName>
</protein>
<gene>
    <name evidence="16" type="primary">fadB_1</name>
    <name evidence="16" type="ORF">TRL7639_00445</name>
</gene>
<dbReference type="Gene3D" id="3.90.226.10">
    <property type="entry name" value="2-enoyl-CoA Hydratase, Chain A, domain 1"/>
    <property type="match status" value="1"/>
</dbReference>
<evidence type="ECO:0000256" key="12">
    <source>
        <dbReference type="ARBA" id="ARBA00023268"/>
    </source>
</evidence>
<keyword evidence="6" id="KW-0560">Oxidoreductase</keyword>
<proteinExistence type="predicted"/>
<evidence type="ECO:0000256" key="13">
    <source>
        <dbReference type="ARBA" id="ARBA00049556"/>
    </source>
</evidence>
<dbReference type="GO" id="GO:0006635">
    <property type="term" value="P:fatty acid beta-oxidation"/>
    <property type="evidence" value="ECO:0007669"/>
    <property type="project" value="UniProtKB-UniPathway"/>
</dbReference>
<comment type="catalytic activity">
    <reaction evidence="13">
        <text>a (3S)-3-hydroxyacyl-CoA + NAD(+) = a 3-oxoacyl-CoA + NADH + H(+)</text>
        <dbReference type="Rhea" id="RHEA:22432"/>
        <dbReference type="ChEBI" id="CHEBI:15378"/>
        <dbReference type="ChEBI" id="CHEBI:57318"/>
        <dbReference type="ChEBI" id="CHEBI:57540"/>
        <dbReference type="ChEBI" id="CHEBI:57945"/>
        <dbReference type="ChEBI" id="CHEBI:90726"/>
        <dbReference type="EC" id="1.1.1.35"/>
    </reaction>
</comment>
<evidence type="ECO:0000256" key="11">
    <source>
        <dbReference type="ARBA" id="ARBA00023239"/>
    </source>
</evidence>
<evidence type="ECO:0000256" key="8">
    <source>
        <dbReference type="ARBA" id="ARBA00023098"/>
    </source>
</evidence>
<dbReference type="AlphaFoldDB" id="A0A1Y5RPF6"/>
<dbReference type="UniPathway" id="UPA00659"/>
<organism evidence="16 17">
    <name type="scientific">Falsiruegeria litorea R37</name>
    <dbReference type="NCBI Taxonomy" id="1200284"/>
    <lineage>
        <taxon>Bacteria</taxon>
        <taxon>Pseudomonadati</taxon>
        <taxon>Pseudomonadota</taxon>
        <taxon>Alphaproteobacteria</taxon>
        <taxon>Rhodobacterales</taxon>
        <taxon>Roseobacteraceae</taxon>
        <taxon>Falsiruegeria</taxon>
    </lineage>
</organism>
<dbReference type="SUPFAM" id="SSF48179">
    <property type="entry name" value="6-phosphogluconate dehydrogenase C-terminal domain-like"/>
    <property type="match status" value="2"/>
</dbReference>
<dbReference type="GO" id="GO:0004300">
    <property type="term" value="F:enoyl-CoA hydratase activity"/>
    <property type="evidence" value="ECO:0007669"/>
    <property type="project" value="UniProtKB-ARBA"/>
</dbReference>
<dbReference type="Pfam" id="PF00378">
    <property type="entry name" value="ECH_1"/>
    <property type="match status" value="1"/>
</dbReference>
<dbReference type="Proteomes" id="UP000193077">
    <property type="component" value="Unassembled WGS sequence"/>
</dbReference>
<dbReference type="InterPro" id="IPR029045">
    <property type="entry name" value="ClpP/crotonase-like_dom_sf"/>
</dbReference>
<dbReference type="PANTHER" id="PTHR23309:SF49">
    <property type="entry name" value="PEROXISOMAL BIFUNCTIONAL ENZYME"/>
    <property type="match status" value="1"/>
</dbReference>
<dbReference type="Gene3D" id="1.10.1040.50">
    <property type="match status" value="1"/>
</dbReference>
<dbReference type="CDD" id="cd06558">
    <property type="entry name" value="crotonase-like"/>
    <property type="match status" value="1"/>
</dbReference>
<evidence type="ECO:0000256" key="2">
    <source>
        <dbReference type="ARBA" id="ARBA00005005"/>
    </source>
</evidence>
<dbReference type="RefSeq" id="WP_085794167.1">
    <property type="nucleotide sequence ID" value="NZ_FWFO01000001.1"/>
</dbReference>
<accession>A0A1Y5RPF6</accession>
<keyword evidence="17" id="KW-1185">Reference proteome</keyword>
<evidence type="ECO:0000256" key="4">
    <source>
        <dbReference type="ARBA" id="ARBA00022832"/>
    </source>
</evidence>
<evidence type="ECO:0000256" key="6">
    <source>
        <dbReference type="ARBA" id="ARBA00023002"/>
    </source>
</evidence>
<dbReference type="Pfam" id="PF02737">
    <property type="entry name" value="3HCDH_N"/>
    <property type="match status" value="1"/>
</dbReference>
<dbReference type="InterPro" id="IPR006176">
    <property type="entry name" value="3-OHacyl-CoA_DH_NAD-bd"/>
</dbReference>
<dbReference type="InterPro" id="IPR001753">
    <property type="entry name" value="Enoyl-CoA_hydra/iso"/>
</dbReference>
<keyword evidence="10" id="KW-0413">Isomerase</keyword>
<keyword evidence="4" id="KW-0276">Fatty acid metabolism</keyword>
<sequence length="651" mass="69546">MAVVTVSRNGPIALIRIDHPPVNAISQAVRKGIGEAVTMVDADAEIKAAVLICEGRTFMAGADASELGKPPVPPHLNDLTDHIEACSKPLVAAIHGQALGGGLEIALACSHRLAMETTRFGLPEVNLGFVPGAGGTQRLPRLIGVKHALTMAVEGKPVNAAKALEYGLIDQVVADLELDAVAFALSLIGSDVSDRKLNQPIAADSFNAGIFDEWRALCAKRKRGLVAPLAVINAVQAATGPDADAGKRRERELSLELRKSPQSTALRHIFFAERSSAKVDGIDPKSARPIETVAVIGAGTMGAGIAQFFASNARPVLLVEISNEAAQAGLERIRVNLAQSVARNKLTQAKADTLISLITTTTDYADLAQVDLVIEAAVENMEIKKQIFAKLDHSCKADAILATNTSYLDINALAQTTQRPERIAGLHFFSPAHVMKLVEVIRPDTVAPWVIATLAQGMKQLGKIPVVSGVCHGFIGNRIYQSYQREAGLLMLETGSPEVVDEAMRAYGMAMGPYQVLDLSGIDIGYLMRKSLTEGAVHPHAFQVHDRLVEMDRKGRKTERGFYGYDREAPYIDPVVLDLIQTVAKEAGIAPRDLTETEISDRCVRAMATEAEAILAEGIAAKAGDVDVVLVNGYGFPRHKGGPVFASRANS</sequence>
<dbReference type="OrthoDB" id="9771883at2"/>
<keyword evidence="11" id="KW-0456">Lyase</keyword>
<dbReference type="FunFam" id="3.40.50.720:FF:000009">
    <property type="entry name" value="Fatty oxidation complex, alpha subunit"/>
    <property type="match status" value="1"/>
</dbReference>
<name>A0A1Y5RPF6_9RHOB</name>
<keyword evidence="8" id="KW-0443">Lipid metabolism</keyword>
<feature type="domain" description="3-hydroxyacyl-CoA dehydrogenase C-terminal" evidence="14">
    <location>
        <begin position="473"/>
        <end position="565"/>
    </location>
</feature>
<keyword evidence="7" id="KW-0520">NAD</keyword>
<keyword evidence="5" id="KW-0442">Lipid degradation</keyword>